<dbReference type="SUPFAM" id="SSF52540">
    <property type="entry name" value="P-loop containing nucleoside triphosphate hydrolases"/>
    <property type="match status" value="1"/>
</dbReference>
<dbReference type="EMBL" id="JAROKS010000022">
    <property type="protein sequence ID" value="KAK1789078.1"/>
    <property type="molecule type" value="Genomic_DNA"/>
</dbReference>
<keyword evidence="10" id="KW-1185">Reference proteome</keyword>
<keyword evidence="2" id="KW-0677">Repeat</keyword>
<dbReference type="GO" id="GO:0012505">
    <property type="term" value="C:endomembrane system"/>
    <property type="evidence" value="ECO:0007669"/>
    <property type="project" value="UniProtKB-SubCell"/>
</dbReference>
<evidence type="ECO:0000313" key="9">
    <source>
        <dbReference type="EMBL" id="KAK1789078.1"/>
    </source>
</evidence>
<evidence type="ECO:0000256" key="4">
    <source>
        <dbReference type="ARBA" id="ARBA00023134"/>
    </source>
</evidence>
<proteinExistence type="predicted"/>
<dbReference type="SMART" id="SM00875">
    <property type="entry name" value="BACK"/>
    <property type="match status" value="1"/>
</dbReference>
<dbReference type="PROSITE" id="PS50017">
    <property type="entry name" value="DEATH_DOMAIN"/>
    <property type="match status" value="1"/>
</dbReference>
<dbReference type="SMART" id="SM00173">
    <property type="entry name" value="RAS"/>
    <property type="match status" value="1"/>
</dbReference>
<evidence type="ECO:0000259" key="8">
    <source>
        <dbReference type="PROSITE" id="PS50097"/>
    </source>
</evidence>
<dbReference type="Pfam" id="PF07707">
    <property type="entry name" value="BACK"/>
    <property type="match status" value="1"/>
</dbReference>
<dbReference type="InterPro" id="IPR027417">
    <property type="entry name" value="P-loop_NTPase"/>
</dbReference>
<dbReference type="Gene3D" id="3.30.710.10">
    <property type="entry name" value="Potassium Channel Kv1.1, Chain A"/>
    <property type="match status" value="1"/>
</dbReference>
<dbReference type="InterPro" id="IPR041822">
    <property type="entry name" value="Rab33A/B"/>
</dbReference>
<organism evidence="9 10">
    <name type="scientific">Electrophorus voltai</name>
    <dbReference type="NCBI Taxonomy" id="2609070"/>
    <lineage>
        <taxon>Eukaryota</taxon>
        <taxon>Metazoa</taxon>
        <taxon>Chordata</taxon>
        <taxon>Craniata</taxon>
        <taxon>Vertebrata</taxon>
        <taxon>Euteleostomi</taxon>
        <taxon>Actinopterygii</taxon>
        <taxon>Neopterygii</taxon>
        <taxon>Teleostei</taxon>
        <taxon>Ostariophysi</taxon>
        <taxon>Gymnotiformes</taxon>
        <taxon>Gymnotoidei</taxon>
        <taxon>Gymnotidae</taxon>
        <taxon>Electrophorus</taxon>
    </lineage>
</organism>
<dbReference type="InterPro" id="IPR006652">
    <property type="entry name" value="Kelch_1"/>
</dbReference>
<dbReference type="InterPro" id="IPR000210">
    <property type="entry name" value="BTB/POZ_dom"/>
</dbReference>
<dbReference type="InterPro" id="IPR047933">
    <property type="entry name" value="KBTBD6_7_BTB_POZ"/>
</dbReference>
<dbReference type="SUPFAM" id="SSF54695">
    <property type="entry name" value="POZ domain"/>
    <property type="match status" value="1"/>
</dbReference>
<protein>
    <recommendedName>
        <fullName evidence="11">BTB domain-containing protein</fullName>
    </recommendedName>
</protein>
<dbReference type="Gene3D" id="1.25.40.420">
    <property type="match status" value="1"/>
</dbReference>
<dbReference type="SMART" id="SM00174">
    <property type="entry name" value="RHO"/>
    <property type="match status" value="1"/>
</dbReference>
<dbReference type="CDD" id="cd04115">
    <property type="entry name" value="Rab33B_Rab33A"/>
    <property type="match status" value="1"/>
</dbReference>
<evidence type="ECO:0000256" key="6">
    <source>
        <dbReference type="ARBA" id="ARBA00037868"/>
    </source>
</evidence>
<dbReference type="InterPro" id="IPR001806">
    <property type="entry name" value="Small_GTPase"/>
</dbReference>
<evidence type="ECO:0000256" key="1">
    <source>
        <dbReference type="ARBA" id="ARBA00022441"/>
    </source>
</evidence>
<keyword evidence="1" id="KW-0880">Kelch repeat</keyword>
<dbReference type="PANTHER" id="PTHR24412">
    <property type="entry name" value="KELCH PROTEIN"/>
    <property type="match status" value="1"/>
</dbReference>
<dbReference type="AlphaFoldDB" id="A0AAD9DQ68"/>
<accession>A0AAD9DQ68</accession>
<keyword evidence="5" id="KW-0636">Prenylation</keyword>
<dbReference type="InterPro" id="IPR000488">
    <property type="entry name" value="Death_dom"/>
</dbReference>
<dbReference type="PROSITE" id="PS51419">
    <property type="entry name" value="RAB"/>
    <property type="match status" value="1"/>
</dbReference>
<keyword evidence="4" id="KW-0342">GTP-binding</keyword>
<dbReference type="InterPro" id="IPR011333">
    <property type="entry name" value="SKP1/BTB/POZ_sf"/>
</dbReference>
<reference evidence="9" key="1">
    <citation type="submission" date="2023-03" db="EMBL/GenBank/DDBJ databases">
        <title>Electrophorus voltai genome.</title>
        <authorList>
            <person name="Bian C."/>
        </authorList>
    </citation>
    <scope>NUCLEOTIDE SEQUENCE</scope>
    <source>
        <strain evidence="9">CB-2022</strain>
        <tissue evidence="9">Muscle</tissue>
    </source>
</reference>
<dbReference type="FunFam" id="3.40.50.300:FF:002685">
    <property type="entry name" value="RAB33A, member RAS oncogene family"/>
    <property type="match status" value="1"/>
</dbReference>
<dbReference type="Gene3D" id="2.120.10.80">
    <property type="entry name" value="Kelch-type beta propeller"/>
    <property type="match status" value="1"/>
</dbReference>
<dbReference type="PROSITE" id="PS50097">
    <property type="entry name" value="BTB"/>
    <property type="match status" value="1"/>
</dbReference>
<comment type="subcellular location">
    <subcellularLocation>
        <location evidence="6">Endomembrane system</location>
        <topology evidence="6">Lipid-anchor</topology>
    </subcellularLocation>
</comment>
<dbReference type="GO" id="GO:0005525">
    <property type="term" value="F:GTP binding"/>
    <property type="evidence" value="ECO:0007669"/>
    <property type="project" value="UniProtKB-KW"/>
</dbReference>
<keyword evidence="5" id="KW-0449">Lipoprotein</keyword>
<dbReference type="SUPFAM" id="SSF117281">
    <property type="entry name" value="Kelch motif"/>
    <property type="match status" value="1"/>
</dbReference>
<keyword evidence="3" id="KW-0547">Nucleotide-binding</keyword>
<dbReference type="NCBIfam" id="TIGR00231">
    <property type="entry name" value="small_GTP"/>
    <property type="match status" value="1"/>
</dbReference>
<dbReference type="PROSITE" id="PS51421">
    <property type="entry name" value="RAS"/>
    <property type="match status" value="1"/>
</dbReference>
<dbReference type="Pfam" id="PF00531">
    <property type="entry name" value="Death"/>
    <property type="match status" value="1"/>
</dbReference>
<dbReference type="SMART" id="SM00225">
    <property type="entry name" value="BTB"/>
    <property type="match status" value="1"/>
</dbReference>
<evidence type="ECO:0000256" key="5">
    <source>
        <dbReference type="ARBA" id="ARBA00023289"/>
    </source>
</evidence>
<evidence type="ECO:0000313" key="10">
    <source>
        <dbReference type="Proteomes" id="UP001239994"/>
    </source>
</evidence>
<evidence type="ECO:0008006" key="11">
    <source>
        <dbReference type="Google" id="ProtNLM"/>
    </source>
</evidence>
<dbReference type="GO" id="GO:0032482">
    <property type="term" value="P:Rab protein signal transduction"/>
    <property type="evidence" value="ECO:0007669"/>
    <property type="project" value="InterPro"/>
</dbReference>
<dbReference type="InterPro" id="IPR011029">
    <property type="entry name" value="DEATH-like_dom_sf"/>
</dbReference>
<dbReference type="InterPro" id="IPR015915">
    <property type="entry name" value="Kelch-typ_b-propeller"/>
</dbReference>
<feature type="domain" description="BTB" evidence="8">
    <location>
        <begin position="176"/>
        <end position="259"/>
    </location>
</feature>
<dbReference type="PANTHER" id="PTHR24412:SF23">
    <property type="entry name" value="KELCH REPEAT AND BTB DOMAIN-CONTAINING PROTEIN 7"/>
    <property type="match status" value="1"/>
</dbReference>
<comment type="caution">
    <text evidence="9">The sequence shown here is derived from an EMBL/GenBank/DDBJ whole genome shotgun (WGS) entry which is preliminary data.</text>
</comment>
<gene>
    <name evidence="9" type="ORF">P4O66_014862</name>
</gene>
<evidence type="ECO:0000259" key="7">
    <source>
        <dbReference type="PROSITE" id="PS50017"/>
    </source>
</evidence>
<dbReference type="Pfam" id="PF01344">
    <property type="entry name" value="Kelch_1"/>
    <property type="match status" value="1"/>
</dbReference>
<dbReference type="PRINTS" id="PR00449">
    <property type="entry name" value="RASTRNSFRMNG"/>
</dbReference>
<dbReference type="Proteomes" id="UP001239994">
    <property type="component" value="Unassembled WGS sequence"/>
</dbReference>
<dbReference type="Gene3D" id="1.10.533.10">
    <property type="entry name" value="Death Domain, Fas"/>
    <property type="match status" value="1"/>
</dbReference>
<dbReference type="SMART" id="SM00612">
    <property type="entry name" value="Kelch"/>
    <property type="match status" value="1"/>
</dbReference>
<feature type="domain" description="Death" evidence="7">
    <location>
        <begin position="30"/>
        <end position="110"/>
    </location>
</feature>
<dbReference type="CDD" id="cd01670">
    <property type="entry name" value="Death"/>
    <property type="match status" value="1"/>
</dbReference>
<dbReference type="Gene3D" id="3.40.50.300">
    <property type="entry name" value="P-loop containing nucleotide triphosphate hydrolases"/>
    <property type="match status" value="1"/>
</dbReference>
<dbReference type="GO" id="GO:0003924">
    <property type="term" value="F:GTPase activity"/>
    <property type="evidence" value="ECO:0007669"/>
    <property type="project" value="InterPro"/>
</dbReference>
<dbReference type="Pfam" id="PF00071">
    <property type="entry name" value="Ras"/>
    <property type="match status" value="1"/>
</dbReference>
<dbReference type="InterPro" id="IPR011705">
    <property type="entry name" value="BACK"/>
</dbReference>
<dbReference type="SUPFAM" id="SSF47986">
    <property type="entry name" value="DEATH domain"/>
    <property type="match status" value="1"/>
</dbReference>
<evidence type="ECO:0000256" key="3">
    <source>
        <dbReference type="ARBA" id="ARBA00022741"/>
    </source>
</evidence>
<dbReference type="CDD" id="cd18273">
    <property type="entry name" value="BTB_POZ_KBTBD6_7"/>
    <property type="match status" value="1"/>
</dbReference>
<dbReference type="Pfam" id="PF00651">
    <property type="entry name" value="BTB"/>
    <property type="match status" value="1"/>
</dbReference>
<evidence type="ECO:0000256" key="2">
    <source>
        <dbReference type="ARBA" id="ARBA00022737"/>
    </source>
</evidence>
<name>A0AAD9DQ68_9TELE</name>
<dbReference type="SMART" id="SM00175">
    <property type="entry name" value="RAB"/>
    <property type="match status" value="1"/>
</dbReference>
<dbReference type="InterPro" id="IPR005225">
    <property type="entry name" value="Small_GTP-bd"/>
</dbReference>
<sequence length="940" mass="106874">MVTPSQSKTLLHAAARKVRILCVYQDAVINMKSIQDISKQLGFEWPVLAYELGFTRSEVRQFHATSKEKRVQAKSMLESWYERSWDKPNKTKVLEDGLERAGRRDLAERLHCVHWGHQRLSRRVELPSAFPFLITAPELDMDTGRCFSGPEELEDSRHALTLIKQLKCFYDSQLLADVTIEVLAEQDPVGPGVASGASAGKLFPCHRNVLAAASAYFRSMFTGGLHESSQSKVSIRGVDADSMAAILDYCYTGKVAVTESSVQRLYAAANMLQLDYVRHACADFMTRRLDISNCAGILKFADTFDNLDLKSKAQAFIAKHFAQLSASGKELCELDMKQMKEILTLDSLDVDCERKVCSVAVHWIERNLRAETEDALHILKCVRWPLFTEKDRVYMDSLKSKPFIQKHLSSLLDLTSTGDSSVISKGMHLTKQRIGKSAKEMVLFFGRPNEPFMCYDPYTEEIYSMASPVINLSSQNFKRPPMETFLVCATPENNLYLASHLSKNFWVYNALLNCWQELAERLLGRLHSYMGYLSGHLYILGGRDPVSDARLKEVECYSIQRNQWAFVATLPHSLGKMQVVTVNERLYVVNKRRMLCYEPQLNHWTQRGSLKRNKLHRACVFQEQIICLCDIPVVKAYNPTRGEWRRMGDIPMDSSALNYQVVQHNNKLLLLTLAIVHHNKNRLVVHEYDPLRDTWNNVVTMFGCSFGSLSLSARMYTACLSSGHGFVTEEDDDSGSSVDWDFDGLTDADSDSGSSSSFSDENWFCADKFLKNPEATIGVDFRERTLRLDGENIKLQIWDTAGQERFRNSMVEHYYRNVHAVIFVYDVTSLASFESLPEWIEECGRHSVPPTVPCIMVGNKCDLRRIEVPTSLAQRLADGYNFPLFETSAKDPAEKEHVDAIFLTLAYKLKSHRPLRLKQPSGNIAVHLTSVREEKKLCFC</sequence>